<protein>
    <submittedName>
        <fullName evidence="5">Spindle and kinetochore-associated protein 3</fullName>
    </submittedName>
</protein>
<evidence type="ECO:0000256" key="2">
    <source>
        <dbReference type="SAM" id="MobiDB-lite"/>
    </source>
</evidence>
<keyword evidence="1" id="KW-0175">Coiled coil</keyword>
<feature type="transmembrane region" description="Helical" evidence="3">
    <location>
        <begin position="6"/>
        <end position="28"/>
    </location>
</feature>
<keyword evidence="3" id="KW-1133">Transmembrane helix</keyword>
<organism evidence="4 5">
    <name type="scientific">Haemonchus contortus</name>
    <name type="common">Barber pole worm</name>
    <dbReference type="NCBI Taxonomy" id="6289"/>
    <lineage>
        <taxon>Eukaryota</taxon>
        <taxon>Metazoa</taxon>
        <taxon>Ecdysozoa</taxon>
        <taxon>Nematoda</taxon>
        <taxon>Chromadorea</taxon>
        <taxon>Rhabditida</taxon>
        <taxon>Rhabditina</taxon>
        <taxon>Rhabditomorpha</taxon>
        <taxon>Strongyloidea</taxon>
        <taxon>Trichostrongylidae</taxon>
        <taxon>Haemonchus</taxon>
    </lineage>
</organism>
<dbReference type="Proteomes" id="UP000025227">
    <property type="component" value="Unplaced"/>
</dbReference>
<dbReference type="OMA" id="CHEMVRK"/>
<sequence>MPFFHGAVVSAGLKYRFIIAVLLVYILYSQWRHNNDLFLIIEKAGNDLSLCQNYAESLVAKLRVIYDHKMKMEKIFNSKRVSSQGKRKVFEHLWHLCEENLTSITLELDECRSGKRDQIPHPDLSGAVLLNRLQGEVSALKIANATLNEEIRKKEQSIQTCNKQVVDLKSAVFKCHEMVRKYVGAVPVDHYTQNETAFFERKHKSGDALSFNRNQEAFIPPTLIPAKELVKRLMTRPDRHMRRGQEEADKHPDDREDNDFYVNEMPDADEKDYKEPVG</sequence>
<proteinExistence type="predicted"/>
<dbReference type="WBParaSite" id="HCON_00042600-00001">
    <property type="protein sequence ID" value="HCON_00042600-00001"/>
    <property type="gene ID" value="HCON_00042600"/>
</dbReference>
<keyword evidence="3" id="KW-0812">Transmembrane</keyword>
<feature type="coiled-coil region" evidence="1">
    <location>
        <begin position="130"/>
        <end position="164"/>
    </location>
</feature>
<dbReference type="OrthoDB" id="5838355at2759"/>
<keyword evidence="3" id="KW-0472">Membrane</keyword>
<evidence type="ECO:0000313" key="5">
    <source>
        <dbReference type="WBParaSite" id="HCON_00042600-00001"/>
    </source>
</evidence>
<evidence type="ECO:0000256" key="3">
    <source>
        <dbReference type="SAM" id="Phobius"/>
    </source>
</evidence>
<evidence type="ECO:0000256" key="1">
    <source>
        <dbReference type="SAM" id="Coils"/>
    </source>
</evidence>
<name>A0A7I4Y1I8_HAECO</name>
<feature type="compositionally biased region" description="Basic and acidic residues" evidence="2">
    <location>
        <begin position="236"/>
        <end position="254"/>
    </location>
</feature>
<accession>A0A7I4Y1I8</accession>
<reference evidence="5" key="1">
    <citation type="submission" date="2020-12" db="UniProtKB">
        <authorList>
            <consortium name="WormBaseParasite"/>
        </authorList>
    </citation>
    <scope>IDENTIFICATION</scope>
    <source>
        <strain evidence="5">MHco3</strain>
    </source>
</reference>
<feature type="region of interest" description="Disordered" evidence="2">
    <location>
        <begin position="236"/>
        <end position="278"/>
    </location>
</feature>
<dbReference type="AlphaFoldDB" id="A0A7I4Y1I8"/>
<evidence type="ECO:0000313" key="4">
    <source>
        <dbReference type="Proteomes" id="UP000025227"/>
    </source>
</evidence>
<keyword evidence="4" id="KW-1185">Reference proteome</keyword>